<reference evidence="12 13" key="1">
    <citation type="journal article" date="2017" name="Int. J. Syst. Evol. Microbiol.">
        <title>Jeotgalibaca porci sp. nov. and Jeotgalibaca arthritidis sp. nov., isolated from pigs, and emended description of the genus Jeotgalibaca.</title>
        <authorList>
            <person name="Zamora L."/>
            <person name="Perez-Sancho M."/>
            <person name="Dominguez L."/>
            <person name="Fernandez-Garayzabal J.F."/>
            <person name="Vela A.I."/>
        </authorList>
    </citation>
    <scope>NUCLEOTIDE SEQUENCE [LARGE SCALE GENOMIC DNA]</scope>
    <source>
        <strain evidence="12 13">CECT 9157</strain>
    </source>
</reference>
<dbReference type="GO" id="GO:0000162">
    <property type="term" value="P:L-tryptophan biosynthetic process"/>
    <property type="evidence" value="ECO:0007669"/>
    <property type="project" value="TreeGrafter"/>
</dbReference>
<dbReference type="InterPro" id="IPR006805">
    <property type="entry name" value="Anth_synth_I_N"/>
</dbReference>
<evidence type="ECO:0000256" key="3">
    <source>
        <dbReference type="ARBA" id="ARBA00020653"/>
    </source>
</evidence>
<dbReference type="InterPro" id="IPR019999">
    <property type="entry name" value="Anth_synth_I-like"/>
</dbReference>
<evidence type="ECO:0000259" key="10">
    <source>
        <dbReference type="Pfam" id="PF00425"/>
    </source>
</evidence>
<evidence type="ECO:0000256" key="9">
    <source>
        <dbReference type="SAM" id="Coils"/>
    </source>
</evidence>
<dbReference type="Gene3D" id="3.60.120.10">
    <property type="entry name" value="Anthranilate synthase"/>
    <property type="match status" value="1"/>
</dbReference>
<evidence type="ECO:0000313" key="13">
    <source>
        <dbReference type="Proteomes" id="UP000501451"/>
    </source>
</evidence>
<dbReference type="EMBL" id="CP049740">
    <property type="protein sequence ID" value="QII82326.1"/>
    <property type="molecule type" value="Genomic_DNA"/>
</dbReference>
<comment type="catalytic activity">
    <reaction evidence="8">
        <text>chorismate + L-glutamine = anthranilate + pyruvate + L-glutamate + H(+)</text>
        <dbReference type="Rhea" id="RHEA:21732"/>
        <dbReference type="ChEBI" id="CHEBI:15361"/>
        <dbReference type="ChEBI" id="CHEBI:15378"/>
        <dbReference type="ChEBI" id="CHEBI:16567"/>
        <dbReference type="ChEBI" id="CHEBI:29748"/>
        <dbReference type="ChEBI" id="CHEBI:29985"/>
        <dbReference type="ChEBI" id="CHEBI:58359"/>
        <dbReference type="EC" id="4.1.3.27"/>
    </reaction>
</comment>
<name>A0A6G7KAP3_9LACT</name>
<gene>
    <name evidence="12" type="ORF">G7057_07690</name>
</gene>
<evidence type="ECO:0000313" key="12">
    <source>
        <dbReference type="EMBL" id="QII82326.1"/>
    </source>
</evidence>
<dbReference type="KEGG" id="jar:G7057_07690"/>
<keyword evidence="9" id="KW-0175">Coiled coil</keyword>
<dbReference type="InterPro" id="IPR015890">
    <property type="entry name" value="Chorismate_C"/>
</dbReference>
<dbReference type="RefSeq" id="WP_166162526.1">
    <property type="nucleotide sequence ID" value="NZ_CP049740.1"/>
</dbReference>
<comment type="subunit">
    <text evidence="2">Heterotetramer consisting of two non-identical subunits: a beta subunit (TrpG) and a large alpha subunit (TrpE).</text>
</comment>
<feature type="domain" description="Chorismate-utilising enzyme C-terminal" evidence="10">
    <location>
        <begin position="220"/>
        <end position="473"/>
    </location>
</feature>
<feature type="coiled-coil region" evidence="9">
    <location>
        <begin position="168"/>
        <end position="195"/>
    </location>
</feature>
<dbReference type="GO" id="GO:0046872">
    <property type="term" value="F:metal ion binding"/>
    <property type="evidence" value="ECO:0007669"/>
    <property type="project" value="UniProtKB-KW"/>
</dbReference>
<comment type="function">
    <text evidence="7">Part of a heterotetrameric complex that catalyzes the two-step biosynthesis of anthranilate, an intermediate in the biosynthesis of L-tryptophan. In the first step, the glutamine-binding beta subunit (TrpG) of anthranilate synthase (AS) provides the glutamine amidotransferase activity which generates ammonia as a substrate that, along with chorismate, is used in the second step, catalyzed by the large alpha subunit of AS (TrpE) to produce anthranilate. In the absence of TrpG, TrpE can synthesize anthranilate directly from chorismate and high concentrations of ammonia.</text>
</comment>
<evidence type="ECO:0000256" key="1">
    <source>
        <dbReference type="ARBA" id="ARBA00001946"/>
    </source>
</evidence>
<evidence type="ECO:0000259" key="11">
    <source>
        <dbReference type="Pfam" id="PF04715"/>
    </source>
</evidence>
<evidence type="ECO:0000256" key="5">
    <source>
        <dbReference type="ARBA" id="ARBA00022842"/>
    </source>
</evidence>
<sequence>MIKPTLAEAKVLASEYSVIPIAYEMFADQTTSIQALNNIRKKSDHYYLLESVVTKDNWSRYSFLGYNPSLVLSCTDGRVKRTLAESSTEKVEDPMAAISDLLQEYNSPQLEGLPPFTGGLVGYFSYDCVKYMEPSLTLTDNNPEGFYDYQLMVMDKVIAFDHFRQKMILIANIKIDQLEANYQQAVEDLKDMADTLLTPNDFKDSDLKQKVGEFEPLFTEEAFKRVVEKVQHHIVEGDIFQTVVSNRFSAPFEGSLLQTYRVLRTVNPSPYMVYFHFDDLEIACASPETLVSVRDGQVSSFPLAGTVPRGKDAAEDKALVEGLLANEKELSEHDMLVDLARNDVGKIAEFGSVKVTEYREIKQFSHVSHISSKVEGKVRSDVSALEVLAAALPAGTLSGAPKVRACQIIDQLEQTKRGPYGGALGYIDFTGNMEMCIGIRMAVRKNDKVFVQAGAGIVSESDPASEYQETKNKARAMMTALAPQGEQ</sequence>
<evidence type="ECO:0000256" key="6">
    <source>
        <dbReference type="ARBA" id="ARBA00023239"/>
    </source>
</evidence>
<proteinExistence type="predicted"/>
<evidence type="ECO:0000256" key="2">
    <source>
        <dbReference type="ARBA" id="ARBA00011575"/>
    </source>
</evidence>
<keyword evidence="13" id="KW-1185">Reference proteome</keyword>
<keyword evidence="5" id="KW-0460">Magnesium</keyword>
<protein>
    <recommendedName>
        <fullName evidence="3">Anthranilate synthase component 1</fullName>
    </recommendedName>
</protein>
<dbReference type="SUPFAM" id="SSF56322">
    <property type="entry name" value="ADC synthase"/>
    <property type="match status" value="1"/>
</dbReference>
<dbReference type="PRINTS" id="PR00095">
    <property type="entry name" value="ANTSNTHASEI"/>
</dbReference>
<organism evidence="12 13">
    <name type="scientific">Jeotgalibaca arthritidis</name>
    <dbReference type="NCBI Taxonomy" id="1868794"/>
    <lineage>
        <taxon>Bacteria</taxon>
        <taxon>Bacillati</taxon>
        <taxon>Bacillota</taxon>
        <taxon>Bacilli</taxon>
        <taxon>Lactobacillales</taxon>
        <taxon>Carnobacteriaceae</taxon>
        <taxon>Jeotgalibaca</taxon>
    </lineage>
</organism>
<dbReference type="InterPro" id="IPR005801">
    <property type="entry name" value="ADC_synthase"/>
</dbReference>
<keyword evidence="4" id="KW-0479">Metal-binding</keyword>
<keyword evidence="6" id="KW-0456">Lyase</keyword>
<feature type="domain" description="Anthranilate synthase component I N-terminal" evidence="11">
    <location>
        <begin position="28"/>
        <end position="168"/>
    </location>
</feature>
<evidence type="ECO:0000256" key="8">
    <source>
        <dbReference type="ARBA" id="ARBA00047683"/>
    </source>
</evidence>
<evidence type="ECO:0000256" key="7">
    <source>
        <dbReference type="ARBA" id="ARBA00025634"/>
    </source>
</evidence>
<comment type="cofactor">
    <cofactor evidence="1">
        <name>Mg(2+)</name>
        <dbReference type="ChEBI" id="CHEBI:18420"/>
    </cofactor>
</comment>
<dbReference type="PANTHER" id="PTHR11236">
    <property type="entry name" value="AMINOBENZOATE/ANTHRANILATE SYNTHASE"/>
    <property type="match status" value="1"/>
</dbReference>
<dbReference type="PANTHER" id="PTHR11236:SF48">
    <property type="entry name" value="ISOCHORISMATE SYNTHASE MENF"/>
    <property type="match status" value="1"/>
</dbReference>
<evidence type="ECO:0000256" key="4">
    <source>
        <dbReference type="ARBA" id="ARBA00022723"/>
    </source>
</evidence>
<dbReference type="GO" id="GO:0004049">
    <property type="term" value="F:anthranilate synthase activity"/>
    <property type="evidence" value="ECO:0007669"/>
    <property type="project" value="UniProtKB-EC"/>
</dbReference>
<dbReference type="AlphaFoldDB" id="A0A6G7KAP3"/>
<dbReference type="Proteomes" id="UP000501451">
    <property type="component" value="Chromosome"/>
</dbReference>
<accession>A0A6G7KAP3</accession>
<dbReference type="Pfam" id="PF04715">
    <property type="entry name" value="Anth_synt_I_N"/>
    <property type="match status" value="1"/>
</dbReference>
<dbReference type="Pfam" id="PF00425">
    <property type="entry name" value="Chorismate_bind"/>
    <property type="match status" value="1"/>
</dbReference>